<protein>
    <submittedName>
        <fullName evidence="1">Uncharacterized protein</fullName>
    </submittedName>
</protein>
<name>R9UPM7_9BACL</name>
<dbReference type="EMBL" id="CP003422">
    <property type="protein sequence ID" value="AGN70580.1"/>
    <property type="molecule type" value="Genomic_DNA"/>
</dbReference>
<accession>R9UPM7</accession>
<organism evidence="1 2">
    <name type="scientific">Paenibacillus mucilaginosus K02</name>
    <dbReference type="NCBI Taxonomy" id="997761"/>
    <lineage>
        <taxon>Bacteria</taxon>
        <taxon>Bacillati</taxon>
        <taxon>Bacillota</taxon>
        <taxon>Bacilli</taxon>
        <taxon>Bacillales</taxon>
        <taxon>Paenibacillaceae</taxon>
        <taxon>Paenibacillus</taxon>
    </lineage>
</organism>
<dbReference type="KEGG" id="pmw:B2K_38590"/>
<dbReference type="Proteomes" id="UP000007392">
    <property type="component" value="Chromosome"/>
</dbReference>
<evidence type="ECO:0000313" key="1">
    <source>
        <dbReference type="EMBL" id="AGN70580.1"/>
    </source>
</evidence>
<proteinExistence type="predicted"/>
<evidence type="ECO:0000313" key="2">
    <source>
        <dbReference type="Proteomes" id="UP000007392"/>
    </source>
</evidence>
<gene>
    <name evidence="1" type="ORF">B2K_38590</name>
</gene>
<sequence length="39" mass="4317">MGFLHTEKSGGWQVGDIGRGYRQDAIPSPSACPADFMWF</sequence>
<reference evidence="1 2" key="1">
    <citation type="submission" date="2013-06" db="EMBL/GenBank/DDBJ databases">
        <title>Complete genome sequence of Paenibacillus mucilaginosus K02.</title>
        <authorList>
            <person name="Xiao B."/>
            <person name="Sun L."/>
            <person name="Xiao L."/>
            <person name="Lian B."/>
        </authorList>
    </citation>
    <scope>NUCLEOTIDE SEQUENCE [LARGE SCALE GENOMIC DNA]</scope>
    <source>
        <strain evidence="1 2">K02</strain>
    </source>
</reference>
<dbReference type="AlphaFoldDB" id="R9UPM7"/>
<dbReference type="HOGENOM" id="CLU_3313865_0_0_9"/>